<evidence type="ECO:0000313" key="5">
    <source>
        <dbReference type="EMBL" id="GBM84539.1"/>
    </source>
</evidence>
<dbReference type="EMBL" id="BGPR01109003">
    <property type="protein sequence ID" value="GBM84539.1"/>
    <property type="molecule type" value="Genomic_DNA"/>
</dbReference>
<feature type="compositionally biased region" description="Pro residues" evidence="1">
    <location>
        <begin position="15"/>
        <end position="31"/>
    </location>
</feature>
<evidence type="ECO:0000256" key="1">
    <source>
        <dbReference type="SAM" id="MobiDB-lite"/>
    </source>
</evidence>
<evidence type="ECO:0000313" key="3">
    <source>
        <dbReference type="EMBL" id="GBM84520.1"/>
    </source>
</evidence>
<proteinExistence type="predicted"/>
<dbReference type="EMBL" id="BGPR01108998">
    <property type="protein sequence ID" value="GBM84520.1"/>
    <property type="molecule type" value="Genomic_DNA"/>
</dbReference>
<accession>A0A4Y2J3P6</accession>
<evidence type="ECO:0000313" key="6">
    <source>
        <dbReference type="Proteomes" id="UP000499080"/>
    </source>
</evidence>
<reference evidence="3 6" key="1">
    <citation type="journal article" date="2019" name="Sci. Rep.">
        <title>Orb-weaving spider Araneus ventricosus genome elucidates the spidroin gene catalogue.</title>
        <authorList>
            <person name="Kono N."/>
            <person name="Nakamura H."/>
            <person name="Ohtoshi R."/>
            <person name="Moran D.A.P."/>
            <person name="Shinohara A."/>
            <person name="Yoshida Y."/>
            <person name="Fujiwara M."/>
            <person name="Mori M."/>
            <person name="Tomita M."/>
            <person name="Arakawa K."/>
        </authorList>
    </citation>
    <scope>NUCLEOTIDE SEQUENCE [LARGE SCALE GENOMIC DNA]</scope>
</reference>
<evidence type="ECO:0000313" key="2">
    <source>
        <dbReference type="EMBL" id="GBM84510.1"/>
    </source>
</evidence>
<organism evidence="3 6">
    <name type="scientific">Araneus ventricosus</name>
    <name type="common">Orbweaver spider</name>
    <name type="synonym">Epeira ventricosa</name>
    <dbReference type="NCBI Taxonomy" id="182803"/>
    <lineage>
        <taxon>Eukaryota</taxon>
        <taxon>Metazoa</taxon>
        <taxon>Ecdysozoa</taxon>
        <taxon>Arthropoda</taxon>
        <taxon>Chelicerata</taxon>
        <taxon>Arachnida</taxon>
        <taxon>Araneae</taxon>
        <taxon>Araneomorphae</taxon>
        <taxon>Entelegynae</taxon>
        <taxon>Araneoidea</taxon>
        <taxon>Araneidae</taxon>
        <taxon>Araneus</taxon>
    </lineage>
</organism>
<name>A0A4Y2J3P6_ARAVE</name>
<feature type="region of interest" description="Disordered" evidence="1">
    <location>
        <begin position="1"/>
        <end position="33"/>
    </location>
</feature>
<dbReference type="EMBL" id="BGPR01109002">
    <property type="protein sequence ID" value="GBM84535.1"/>
    <property type="molecule type" value="Genomic_DNA"/>
</dbReference>
<protein>
    <submittedName>
        <fullName evidence="3">Uncharacterized protein</fullName>
    </submittedName>
</protein>
<feature type="non-terminal residue" evidence="3">
    <location>
        <position position="52"/>
    </location>
</feature>
<dbReference type="Proteomes" id="UP000499080">
    <property type="component" value="Unassembled WGS sequence"/>
</dbReference>
<sequence>MYTRKIFSGTEFEPWNPPDLKPRPITEPPQPQFESAGRNLFIVQVLCEVATQ</sequence>
<comment type="caution">
    <text evidence="3">The sequence shown here is derived from an EMBL/GenBank/DDBJ whole genome shotgun (WGS) entry which is preliminary data.</text>
</comment>
<gene>
    <name evidence="2" type="ORF">AVEN_11809_1</name>
    <name evidence="4" type="ORF">AVEN_135697_1</name>
    <name evidence="5" type="ORF">AVEN_147625_1</name>
    <name evidence="3" type="ORF">AVEN_41692_1</name>
</gene>
<dbReference type="EMBL" id="BGPR01108996">
    <property type="protein sequence ID" value="GBM84510.1"/>
    <property type="molecule type" value="Genomic_DNA"/>
</dbReference>
<keyword evidence="6" id="KW-1185">Reference proteome</keyword>
<evidence type="ECO:0000313" key="4">
    <source>
        <dbReference type="EMBL" id="GBM84535.1"/>
    </source>
</evidence>
<dbReference type="AlphaFoldDB" id="A0A4Y2J3P6"/>